<dbReference type="InterPro" id="IPR007698">
    <property type="entry name" value="AlaDH/PNT_NAD(H)-bd"/>
</dbReference>
<dbReference type="SMART" id="SM01002">
    <property type="entry name" value="AlaDh_PNT_C"/>
    <property type="match status" value="1"/>
</dbReference>
<evidence type="ECO:0000259" key="3">
    <source>
        <dbReference type="SMART" id="SM01003"/>
    </source>
</evidence>
<evidence type="ECO:0000259" key="2">
    <source>
        <dbReference type="SMART" id="SM01002"/>
    </source>
</evidence>
<organism evidence="4 5">
    <name type="scientific">Amycolatopsis minnesotensis</name>
    <dbReference type="NCBI Taxonomy" id="337894"/>
    <lineage>
        <taxon>Bacteria</taxon>
        <taxon>Bacillati</taxon>
        <taxon>Actinomycetota</taxon>
        <taxon>Actinomycetes</taxon>
        <taxon>Pseudonocardiales</taxon>
        <taxon>Pseudonocardiaceae</taxon>
        <taxon>Amycolatopsis</taxon>
    </lineage>
</organism>
<dbReference type="Gene3D" id="3.40.50.720">
    <property type="entry name" value="NAD(P)-binding Rossmann-like Domain"/>
    <property type="match status" value="2"/>
</dbReference>
<keyword evidence="5" id="KW-1185">Reference proteome</keyword>
<evidence type="ECO:0000313" key="4">
    <source>
        <dbReference type="EMBL" id="GAA1992662.1"/>
    </source>
</evidence>
<keyword evidence="1" id="KW-0560">Oxidoreductase</keyword>
<evidence type="ECO:0000313" key="5">
    <source>
        <dbReference type="Proteomes" id="UP001501116"/>
    </source>
</evidence>
<feature type="domain" description="Alanine dehydrogenase/pyridine nucleotide transhydrogenase NAD(H)-binding" evidence="2">
    <location>
        <begin position="156"/>
        <end position="306"/>
    </location>
</feature>
<dbReference type="SMART" id="SM01003">
    <property type="entry name" value="AlaDh_PNT_N"/>
    <property type="match status" value="1"/>
</dbReference>
<gene>
    <name evidence="4" type="primary">ald_2</name>
    <name evidence="4" type="ORF">GCM10009754_84650</name>
</gene>
<dbReference type="Pfam" id="PF01262">
    <property type="entry name" value="AlaDh_PNT_C"/>
    <property type="match status" value="1"/>
</dbReference>
<dbReference type="EMBL" id="BAAANN010000066">
    <property type="protein sequence ID" value="GAA1992662.1"/>
    <property type="molecule type" value="Genomic_DNA"/>
</dbReference>
<protein>
    <submittedName>
        <fullName evidence="4">Alanine dehydrogenase</fullName>
    </submittedName>
</protein>
<dbReference type="InterPro" id="IPR007886">
    <property type="entry name" value="AlaDH/PNT_N"/>
</dbReference>
<evidence type="ECO:0000256" key="1">
    <source>
        <dbReference type="ARBA" id="ARBA00023002"/>
    </source>
</evidence>
<dbReference type="InterPro" id="IPR036291">
    <property type="entry name" value="NAD(P)-bd_dom_sf"/>
</dbReference>
<dbReference type="Pfam" id="PF05222">
    <property type="entry name" value="AlaDh_PNT_N"/>
    <property type="match status" value="1"/>
</dbReference>
<dbReference type="PANTHER" id="PTHR42795:SF1">
    <property type="entry name" value="ALANINE DEHYDROGENASE"/>
    <property type="match status" value="1"/>
</dbReference>
<proteinExistence type="predicted"/>
<comment type="caution">
    <text evidence="4">The sequence shown here is derived from an EMBL/GenBank/DDBJ whole genome shotgun (WGS) entry which is preliminary data.</text>
</comment>
<sequence length="373" mass="38122">MEAQMPASTEPIIGFPRESTAGDRRTLLTPEVAYVLADAGFRVLTEPGVGAGIFRSDAELAAAGVRFAAPEKVWAAPLVLRYKSTNPGELSRLRPGQSIGALFHAEGDPALLAAVAKRGITAYSYEFLEEDGRFPLATPGGEIAGIQAILYGAQALQTVHGGRGVLLAEVTGAAAPQVVVIGCGTVGSAAARTAAALGARVTILARSQDSASRYLPDAPAGARVAVNTPEVRSGALAAADLVVGAILVSTFDTPAMIIEADLRGMKTGAVIVDATCGYGDGYLPTAGPVQQPGDAPRLACGVLHVKLDTLPALVPVTTTAAYTTNAAPYLVRLACVAVSGASDPAIETARIAHDGRLVHPVCRQHAAFYGVPA</sequence>
<dbReference type="SUPFAM" id="SSF51735">
    <property type="entry name" value="NAD(P)-binding Rossmann-fold domains"/>
    <property type="match status" value="1"/>
</dbReference>
<feature type="domain" description="Alanine dehydrogenase/pyridine nucleotide transhydrogenase N-terminal" evidence="3">
    <location>
        <begin position="14"/>
        <end position="144"/>
    </location>
</feature>
<dbReference type="PANTHER" id="PTHR42795">
    <property type="entry name" value="ALANINE DEHYDROGENASE"/>
    <property type="match status" value="1"/>
</dbReference>
<reference evidence="4 5" key="1">
    <citation type="journal article" date="2019" name="Int. J. Syst. Evol. Microbiol.">
        <title>The Global Catalogue of Microorganisms (GCM) 10K type strain sequencing project: providing services to taxonomists for standard genome sequencing and annotation.</title>
        <authorList>
            <consortium name="The Broad Institute Genomics Platform"/>
            <consortium name="The Broad Institute Genome Sequencing Center for Infectious Disease"/>
            <person name="Wu L."/>
            <person name="Ma J."/>
        </authorList>
    </citation>
    <scope>NUCLEOTIDE SEQUENCE [LARGE SCALE GENOMIC DNA]</scope>
    <source>
        <strain evidence="4 5">JCM 14545</strain>
    </source>
</reference>
<dbReference type="Proteomes" id="UP001501116">
    <property type="component" value="Unassembled WGS sequence"/>
</dbReference>
<accession>A0ABN2SU67</accession>
<name>A0ABN2SU67_9PSEU</name>
<dbReference type="SUPFAM" id="SSF52283">
    <property type="entry name" value="Formate/glycerate dehydrogenase catalytic domain-like"/>
    <property type="match status" value="1"/>
</dbReference>